<sequence length="148" mass="16315">MKAHYLGHVVFYVKDLERSLAFYRDLLGFKEVGRIFNGLAAALTSGRTHHELLLIQVGEAPGPPVGRRRGLYHIGIKIGDSLAELRAAKNELEAAGIPIDGMSDHTVSQSLYLRDPDGNEVELYVDADESLWKNDPAAVLSPIKPLRL</sequence>
<dbReference type="RefSeq" id="WP_062481926.1">
    <property type="nucleotide sequence ID" value="NZ_LN885086.1"/>
</dbReference>
<dbReference type="Proteomes" id="UP000066284">
    <property type="component" value="Chromosome 1"/>
</dbReference>
<dbReference type="PANTHER" id="PTHR43279">
    <property type="entry name" value="CATECHOL-2,3-DIOXYGENASE"/>
    <property type="match status" value="1"/>
</dbReference>
<dbReference type="SUPFAM" id="SSF54593">
    <property type="entry name" value="Glyoxalase/Bleomycin resistance protein/Dihydroxybiphenyl dioxygenase"/>
    <property type="match status" value="1"/>
</dbReference>
<dbReference type="Pfam" id="PF00903">
    <property type="entry name" value="Glyoxalase"/>
    <property type="match status" value="1"/>
</dbReference>
<evidence type="ECO:0000313" key="4">
    <source>
        <dbReference type="Proteomes" id="UP000066284"/>
    </source>
</evidence>
<organism evidence="3 4">
    <name type="scientific">Candidatus Nitrospira inopinata</name>
    <dbReference type="NCBI Taxonomy" id="1715989"/>
    <lineage>
        <taxon>Bacteria</taxon>
        <taxon>Pseudomonadati</taxon>
        <taxon>Nitrospirota</taxon>
        <taxon>Nitrospiria</taxon>
        <taxon>Nitrospirales</taxon>
        <taxon>Nitrospiraceae</taxon>
        <taxon>Nitrospira</taxon>
    </lineage>
</organism>
<dbReference type="InterPro" id="IPR029068">
    <property type="entry name" value="Glyas_Bleomycin-R_OHBP_Dase"/>
</dbReference>
<gene>
    <name evidence="3" type="ORF">NITINOP_0173</name>
</gene>
<protein>
    <submittedName>
        <fullName evidence="3">Putative Glyoxalase</fullName>
    </submittedName>
</protein>
<dbReference type="AlphaFoldDB" id="A0A0S4KP74"/>
<dbReference type="EMBL" id="LN885086">
    <property type="protein sequence ID" value="CUQ65149.1"/>
    <property type="molecule type" value="Genomic_DNA"/>
</dbReference>
<evidence type="ECO:0000256" key="1">
    <source>
        <dbReference type="ARBA" id="ARBA00022723"/>
    </source>
</evidence>
<dbReference type="InterPro" id="IPR037523">
    <property type="entry name" value="VOC_core"/>
</dbReference>
<evidence type="ECO:0000313" key="3">
    <source>
        <dbReference type="EMBL" id="CUQ65149.1"/>
    </source>
</evidence>
<dbReference type="PANTHER" id="PTHR43279:SF1">
    <property type="entry name" value="CATECHOL-2,3-DIOXYGENASE"/>
    <property type="match status" value="1"/>
</dbReference>
<dbReference type="GO" id="GO:0046872">
    <property type="term" value="F:metal ion binding"/>
    <property type="evidence" value="ECO:0007669"/>
    <property type="project" value="UniProtKB-KW"/>
</dbReference>
<keyword evidence="1" id="KW-0479">Metal-binding</keyword>
<dbReference type="PROSITE" id="PS00934">
    <property type="entry name" value="GLYOXALASE_I_1"/>
    <property type="match status" value="1"/>
</dbReference>
<dbReference type="GO" id="GO:0004462">
    <property type="term" value="F:lactoylglutathione lyase activity"/>
    <property type="evidence" value="ECO:0007669"/>
    <property type="project" value="InterPro"/>
</dbReference>
<proteinExistence type="predicted"/>
<feature type="domain" description="VOC" evidence="2">
    <location>
        <begin position="5"/>
        <end position="126"/>
    </location>
</feature>
<dbReference type="PROSITE" id="PS51819">
    <property type="entry name" value="VOC"/>
    <property type="match status" value="1"/>
</dbReference>
<evidence type="ECO:0000259" key="2">
    <source>
        <dbReference type="PROSITE" id="PS51819"/>
    </source>
</evidence>
<dbReference type="OrthoDB" id="9804944at2"/>
<accession>A0A0S4KP74</accession>
<dbReference type="STRING" id="1715989.NITINOP_0173"/>
<dbReference type="KEGG" id="nio:NITINOP_0173"/>
<keyword evidence="4" id="KW-1185">Reference proteome</keyword>
<dbReference type="Gene3D" id="3.10.180.10">
    <property type="entry name" value="2,3-Dihydroxybiphenyl 1,2-Dioxygenase, domain 1"/>
    <property type="match status" value="1"/>
</dbReference>
<reference evidence="4" key="1">
    <citation type="submission" date="2015-09" db="EMBL/GenBank/DDBJ databases">
        <authorList>
            <person name="Daims H."/>
        </authorList>
    </citation>
    <scope>NUCLEOTIDE SEQUENCE [LARGE SCALE GENOMIC DNA]</scope>
</reference>
<name>A0A0S4KP74_9BACT</name>
<dbReference type="InterPro" id="IPR004360">
    <property type="entry name" value="Glyas_Fos-R_dOase_dom"/>
</dbReference>
<dbReference type="InterPro" id="IPR018146">
    <property type="entry name" value="Glyoxalase_1_CS"/>
</dbReference>